<dbReference type="InterPro" id="IPR001789">
    <property type="entry name" value="Sig_transdc_resp-reg_receiver"/>
</dbReference>
<feature type="active site" evidence="5 6">
    <location>
        <position position="309"/>
    </location>
</feature>
<dbReference type="NCBIfam" id="NF001965">
    <property type="entry name" value="PRK00742.1"/>
    <property type="match status" value="1"/>
</dbReference>
<dbReference type="EC" id="3.5.1.44" evidence="5"/>
<evidence type="ECO:0000256" key="7">
    <source>
        <dbReference type="PROSITE-ProRule" id="PRU00169"/>
    </source>
</evidence>
<comment type="catalytic activity">
    <reaction evidence="5">
        <text>L-glutaminyl-[protein] + H2O = L-glutamyl-[protein] + NH4(+)</text>
        <dbReference type="Rhea" id="RHEA:16441"/>
        <dbReference type="Rhea" id="RHEA-COMP:10207"/>
        <dbReference type="Rhea" id="RHEA-COMP:10208"/>
        <dbReference type="ChEBI" id="CHEBI:15377"/>
        <dbReference type="ChEBI" id="CHEBI:28938"/>
        <dbReference type="ChEBI" id="CHEBI:29973"/>
        <dbReference type="ChEBI" id="CHEBI:30011"/>
        <dbReference type="EC" id="3.5.1.44"/>
    </reaction>
</comment>
<dbReference type="CDD" id="cd17541">
    <property type="entry name" value="REC_CheB-like"/>
    <property type="match status" value="1"/>
</dbReference>
<dbReference type="Pfam" id="PF01339">
    <property type="entry name" value="CheB_methylest"/>
    <property type="match status" value="1"/>
</dbReference>
<sequence length="369" mass="38572">MNQIRVLIVDDSAAARRALSDLLSEDPGIAVAATAADPFDAAARMRTALPDVILLDLELPRMDGLTFLGKIMAQHPVPVVICSSHSEAGSRAALRALEMGACDVIGKPRLGSAENRHEAQIRLTDAVRAAAEASRTRGFGNPVRARPVPQPAPFSPAPKLTADAILPPPRAAKPPRGLPPVIALGASTGGTEALARLLPRLAPTIPPLVIVLHMPEKFTATYARRLDATCKLRVQEAANGDRPGPGTALLAPGDRHMLLRRQGAGYRVEIADGPCVARHRPSVDVLFRSTAIAAGPAGLGILMTGMGDDGARGLLEMLEAGADTLVQDEESSVVWGMPGEAMRLGAADRAVPLDTIPAEIARFAAKVAA</sequence>
<evidence type="ECO:0000256" key="5">
    <source>
        <dbReference type="HAMAP-Rule" id="MF_00099"/>
    </source>
</evidence>
<dbReference type="EC" id="3.1.1.61" evidence="5"/>
<dbReference type="RefSeq" id="WP_149754806.1">
    <property type="nucleotide sequence ID" value="NZ_FOMS01000002.1"/>
</dbReference>
<dbReference type="SUPFAM" id="SSF52738">
    <property type="entry name" value="Methylesterase CheB, C-terminal domain"/>
    <property type="match status" value="1"/>
</dbReference>
<feature type="domain" description="Response regulatory" evidence="8">
    <location>
        <begin position="5"/>
        <end position="122"/>
    </location>
</feature>
<dbReference type="GO" id="GO:0000156">
    <property type="term" value="F:phosphorelay response regulator activity"/>
    <property type="evidence" value="ECO:0007669"/>
    <property type="project" value="InterPro"/>
</dbReference>
<dbReference type="GO" id="GO:0050568">
    <property type="term" value="F:protein-glutamine glutaminase activity"/>
    <property type="evidence" value="ECO:0007669"/>
    <property type="project" value="UniProtKB-UniRule"/>
</dbReference>
<dbReference type="PIRSF" id="PIRSF000876">
    <property type="entry name" value="RR_chemtxs_CheB"/>
    <property type="match status" value="1"/>
</dbReference>
<feature type="modified residue" description="4-aspartylphosphate" evidence="5 7">
    <location>
        <position position="56"/>
    </location>
</feature>
<keyword evidence="2 5" id="KW-0145">Chemotaxis</keyword>
<dbReference type="HAMAP" id="MF_00099">
    <property type="entry name" value="CheB_chemtxs"/>
    <property type="match status" value="1"/>
</dbReference>
<evidence type="ECO:0000256" key="2">
    <source>
        <dbReference type="ARBA" id="ARBA00022500"/>
    </source>
</evidence>
<evidence type="ECO:0000313" key="11">
    <source>
        <dbReference type="Proteomes" id="UP000325289"/>
    </source>
</evidence>
<keyword evidence="5 7" id="KW-0597">Phosphoprotein</keyword>
<dbReference type="NCBIfam" id="NF009206">
    <property type="entry name" value="PRK12555.1"/>
    <property type="match status" value="1"/>
</dbReference>
<evidence type="ECO:0000256" key="6">
    <source>
        <dbReference type="PROSITE-ProRule" id="PRU00050"/>
    </source>
</evidence>
<evidence type="ECO:0000256" key="3">
    <source>
        <dbReference type="ARBA" id="ARBA00022801"/>
    </source>
</evidence>
<evidence type="ECO:0000259" key="8">
    <source>
        <dbReference type="PROSITE" id="PS50110"/>
    </source>
</evidence>
<comment type="function">
    <text evidence="5">Involved in chemotaxis. Part of a chemotaxis signal transduction system that modulates chemotaxis in response to various stimuli. Catalyzes the demethylation of specific methylglutamate residues introduced into the chemoreceptors (methyl-accepting chemotaxis proteins or MCP) by CheR. Also mediates the irreversible deamidation of specific glutamine residues to glutamic acid.</text>
</comment>
<dbReference type="CDD" id="cd16432">
    <property type="entry name" value="CheB_Rec"/>
    <property type="match status" value="1"/>
</dbReference>
<evidence type="ECO:0000259" key="9">
    <source>
        <dbReference type="PROSITE" id="PS50122"/>
    </source>
</evidence>
<dbReference type="PANTHER" id="PTHR42872:SF6">
    <property type="entry name" value="PROTEIN-GLUTAMATE METHYLESTERASE_PROTEIN-GLUTAMINE GLUTAMINASE"/>
    <property type="match status" value="1"/>
</dbReference>
<comment type="catalytic activity">
    <reaction evidence="4 5">
        <text>[protein]-L-glutamate 5-O-methyl ester + H2O = L-glutamyl-[protein] + methanol + H(+)</text>
        <dbReference type="Rhea" id="RHEA:23236"/>
        <dbReference type="Rhea" id="RHEA-COMP:10208"/>
        <dbReference type="Rhea" id="RHEA-COMP:10311"/>
        <dbReference type="ChEBI" id="CHEBI:15377"/>
        <dbReference type="ChEBI" id="CHEBI:15378"/>
        <dbReference type="ChEBI" id="CHEBI:17790"/>
        <dbReference type="ChEBI" id="CHEBI:29973"/>
        <dbReference type="ChEBI" id="CHEBI:82795"/>
        <dbReference type="EC" id="3.1.1.61"/>
    </reaction>
</comment>
<gene>
    <name evidence="5" type="primary">cheB</name>
    <name evidence="10" type="ORF">SAMN04515678_102441</name>
</gene>
<dbReference type="InterPro" id="IPR000673">
    <property type="entry name" value="Sig_transdc_resp-reg_Me-estase"/>
</dbReference>
<dbReference type="SMART" id="SM00448">
    <property type="entry name" value="REC"/>
    <property type="match status" value="1"/>
</dbReference>
<evidence type="ECO:0000256" key="4">
    <source>
        <dbReference type="ARBA" id="ARBA00048267"/>
    </source>
</evidence>
<dbReference type="GO" id="GO:0008984">
    <property type="term" value="F:protein-glutamate methylesterase activity"/>
    <property type="evidence" value="ECO:0007669"/>
    <property type="project" value="UniProtKB-UniRule"/>
</dbReference>
<keyword evidence="3 5" id="KW-0378">Hydrolase</keyword>
<comment type="domain">
    <text evidence="5">Contains a C-terminal catalytic domain, and an N-terminal region which modulates catalytic activity.</text>
</comment>
<dbReference type="PROSITE" id="PS50122">
    <property type="entry name" value="CHEB"/>
    <property type="match status" value="1"/>
</dbReference>
<dbReference type="Gene3D" id="3.40.50.2300">
    <property type="match status" value="1"/>
</dbReference>
<dbReference type="SUPFAM" id="SSF52172">
    <property type="entry name" value="CheY-like"/>
    <property type="match status" value="1"/>
</dbReference>
<feature type="domain" description="CheB-type methylesterase" evidence="9">
    <location>
        <begin position="175"/>
        <end position="367"/>
    </location>
</feature>
<dbReference type="AlphaFoldDB" id="A0A1I1UNR8"/>
<dbReference type="OrthoDB" id="9793421at2"/>
<proteinExistence type="inferred from homology"/>
<dbReference type="GO" id="GO:0005737">
    <property type="term" value="C:cytoplasm"/>
    <property type="evidence" value="ECO:0007669"/>
    <property type="project" value="UniProtKB-SubCell"/>
</dbReference>
<dbReference type="InterPro" id="IPR008248">
    <property type="entry name" value="CheB-like"/>
</dbReference>
<comment type="subcellular location">
    <subcellularLocation>
        <location evidence="5">Cytoplasm</location>
    </subcellularLocation>
</comment>
<name>A0A1I1UNR8_9RHOB</name>
<organism evidence="10 11">
    <name type="scientific">Roseivivax sediminis</name>
    <dbReference type="NCBI Taxonomy" id="936889"/>
    <lineage>
        <taxon>Bacteria</taxon>
        <taxon>Pseudomonadati</taxon>
        <taxon>Pseudomonadota</taxon>
        <taxon>Alphaproteobacteria</taxon>
        <taxon>Rhodobacterales</taxon>
        <taxon>Roseobacteraceae</taxon>
        <taxon>Roseivivax</taxon>
    </lineage>
</organism>
<evidence type="ECO:0000313" key="10">
    <source>
        <dbReference type="EMBL" id="SFD72436.1"/>
    </source>
</evidence>
<dbReference type="PANTHER" id="PTHR42872">
    <property type="entry name" value="PROTEIN-GLUTAMATE METHYLESTERASE/PROTEIN-GLUTAMINE GLUTAMINASE"/>
    <property type="match status" value="1"/>
</dbReference>
<protein>
    <recommendedName>
        <fullName evidence="5">Protein-glutamate methylesterase/protein-glutamine glutaminase</fullName>
        <ecNumber evidence="5">3.1.1.61</ecNumber>
        <ecNumber evidence="5">3.5.1.44</ecNumber>
    </recommendedName>
</protein>
<dbReference type="PROSITE" id="PS50110">
    <property type="entry name" value="RESPONSE_REGULATORY"/>
    <property type="match status" value="1"/>
</dbReference>
<dbReference type="Pfam" id="PF00072">
    <property type="entry name" value="Response_reg"/>
    <property type="match status" value="1"/>
</dbReference>
<feature type="active site" evidence="5 6">
    <location>
        <position position="213"/>
    </location>
</feature>
<dbReference type="EMBL" id="FOMS01000002">
    <property type="protein sequence ID" value="SFD72436.1"/>
    <property type="molecule type" value="Genomic_DNA"/>
</dbReference>
<dbReference type="GO" id="GO:0006935">
    <property type="term" value="P:chemotaxis"/>
    <property type="evidence" value="ECO:0007669"/>
    <property type="project" value="UniProtKB-UniRule"/>
</dbReference>
<keyword evidence="1 5" id="KW-0963">Cytoplasm</keyword>
<feature type="active site" evidence="5 6">
    <location>
        <position position="187"/>
    </location>
</feature>
<comment type="PTM">
    <text evidence="5">Phosphorylated by CheA. Phosphorylation of the N-terminal regulatory domain activates the methylesterase activity.</text>
</comment>
<dbReference type="InterPro" id="IPR035909">
    <property type="entry name" value="CheB_C"/>
</dbReference>
<reference evidence="10 11" key="1">
    <citation type="submission" date="2016-10" db="EMBL/GenBank/DDBJ databases">
        <authorList>
            <person name="Varghese N."/>
            <person name="Submissions S."/>
        </authorList>
    </citation>
    <scope>NUCLEOTIDE SEQUENCE [LARGE SCALE GENOMIC DNA]</scope>
    <source>
        <strain evidence="11">YIM D21,KCTC 23444,ACCC 10710</strain>
    </source>
</reference>
<dbReference type="Gene3D" id="3.40.50.180">
    <property type="entry name" value="Methylesterase CheB, C-terminal domain"/>
    <property type="match status" value="1"/>
</dbReference>
<accession>A0A1I1UNR8</accession>
<comment type="similarity">
    <text evidence="5">Belongs to the CheB family.</text>
</comment>
<dbReference type="InterPro" id="IPR011006">
    <property type="entry name" value="CheY-like_superfamily"/>
</dbReference>
<keyword evidence="11" id="KW-1185">Reference proteome</keyword>
<dbReference type="Proteomes" id="UP000325289">
    <property type="component" value="Unassembled WGS sequence"/>
</dbReference>
<evidence type="ECO:0000256" key="1">
    <source>
        <dbReference type="ARBA" id="ARBA00022490"/>
    </source>
</evidence>